<dbReference type="RefSeq" id="WP_373405459.1">
    <property type="nucleotide sequence ID" value="NZ_JBCFQL010000003.1"/>
</dbReference>
<dbReference type="InterPro" id="IPR008969">
    <property type="entry name" value="CarboxyPept-like_regulatory"/>
</dbReference>
<sequence length="888" mass="96101">MKTKISLFENWGIVVALLLFNISFSQNANLSGTVTDVSGAPIAGVNMAIKNANKAIATDANGKYAFANLKNGTINVVATYIGFKTEEFKITINGNTIQNITLLEDANVLEDVVITGVVNPKAKIKSSVSITTLGTEQVTQSAPRSTAEIFRTIPGIRSESSGGEGNSNISVRGVPISSGGSKYLQLQEDGLPVLLFGDIAFATADIFTRFDGSIAKIEAIRGGSASTLSSNSPGGIINFISKTGKTEGGNMSTTFGLDYGNFRTDLDYGTKIGDGLYFHMGGFYRTGEGVRKTGFNTNNGGQLKFNITKEFENGSITVYAKFLNDRAAAYMPMPIAVSGTNANPNWKSVDGYDATTGSLQSIYLTHNVGLGPDGNVRREAISDGMNPVSKSIGANATFNLENDWKITNNIRFSSNSGGFISPFPAEILNSTQILNNGFSTGLVRDTNGNALIDYPNVSLQYANNGDNVQANTLISRIHMFDTQLNNMGNFMNDLRLSKKFDKVGITAGFFKSMQNISMSWLWNSYLQEVSDTNPRLINISNSAGDVLSDNGLYAYGTPAWGNLARNYDTQYNVSAPYINISVDATDNLSLEGGLRYDKGKVTGSFAGGNSTAFDINNDGMISVPEQNVYAVDNTNPTAVNYDYDYYSYTLGANLLLASRQSVFARISRGASAKADRILFSGLDYLNGNRINALDFLSQAEIGFKQKFNKGYLYATAFHSKTDEEGGYEVTSNSIIQNNYKSMGLELESAYDVTEQLNVRSSLTYTKAEITSGNNNGNEPRRQPKLMYSFLPTYKFTDKNTLGLSFIGQTKAFAQDSNQLVMNGFVIVNGFVEVGIAKGLSLNVSGNNLFNTIAITEAEEASITENTVNYVRARSMTGRSISMALAYRF</sequence>
<evidence type="ECO:0000259" key="15">
    <source>
        <dbReference type="Pfam" id="PF07715"/>
    </source>
</evidence>
<dbReference type="PANTHER" id="PTHR32552:SF89">
    <property type="entry name" value="CATECHOLATE SIDEROPHORE RECEPTOR FIU"/>
    <property type="match status" value="1"/>
</dbReference>
<evidence type="ECO:0000256" key="1">
    <source>
        <dbReference type="ARBA" id="ARBA00004571"/>
    </source>
</evidence>
<feature type="domain" description="TonB-dependent receptor plug" evidence="15">
    <location>
        <begin position="124"/>
        <end position="236"/>
    </location>
</feature>
<keyword evidence="5 12" id="KW-0812">Transmembrane</keyword>
<evidence type="ECO:0000313" key="17">
    <source>
        <dbReference type="Proteomes" id="UP001574169"/>
    </source>
</evidence>
<evidence type="ECO:0000313" key="16">
    <source>
        <dbReference type="EMBL" id="MFA9190449.1"/>
    </source>
</evidence>
<dbReference type="InterPro" id="IPR012910">
    <property type="entry name" value="Plug_dom"/>
</dbReference>
<keyword evidence="4" id="KW-0410">Iron transport</keyword>
<dbReference type="Gene3D" id="2.170.130.10">
    <property type="entry name" value="TonB-dependent receptor, plug domain"/>
    <property type="match status" value="1"/>
</dbReference>
<dbReference type="SUPFAM" id="SSF56935">
    <property type="entry name" value="Porins"/>
    <property type="match status" value="1"/>
</dbReference>
<evidence type="ECO:0000256" key="11">
    <source>
        <dbReference type="ARBA" id="ARBA00023237"/>
    </source>
</evidence>
<keyword evidence="9 13" id="KW-0798">TonB box</keyword>
<dbReference type="EMBL" id="JBCFQL010000003">
    <property type="protein sequence ID" value="MFA9190449.1"/>
    <property type="molecule type" value="Genomic_DNA"/>
</dbReference>
<evidence type="ECO:0000256" key="12">
    <source>
        <dbReference type="PROSITE-ProRule" id="PRU01360"/>
    </source>
</evidence>
<comment type="subcellular location">
    <subcellularLocation>
        <location evidence="1 12">Cell outer membrane</location>
        <topology evidence="1 12">Multi-pass membrane protein</topology>
    </subcellularLocation>
</comment>
<keyword evidence="8" id="KW-0406">Ion transport</keyword>
<keyword evidence="3 12" id="KW-1134">Transmembrane beta strand</keyword>
<dbReference type="Gene3D" id="2.40.170.20">
    <property type="entry name" value="TonB-dependent receptor, beta-barrel domain"/>
    <property type="match status" value="1"/>
</dbReference>
<gene>
    <name evidence="16" type="ORF">AAGV28_03625</name>
</gene>
<keyword evidence="16" id="KW-0675">Receptor</keyword>
<keyword evidence="10 12" id="KW-0472">Membrane</keyword>
<organism evidence="16 17">
    <name type="scientific">Flavobacterium zubiriense</name>
    <dbReference type="NCBI Taxonomy" id="3138075"/>
    <lineage>
        <taxon>Bacteria</taxon>
        <taxon>Pseudomonadati</taxon>
        <taxon>Bacteroidota</taxon>
        <taxon>Flavobacteriia</taxon>
        <taxon>Flavobacteriales</taxon>
        <taxon>Flavobacteriaceae</taxon>
        <taxon>Flavobacterium</taxon>
    </lineage>
</organism>
<evidence type="ECO:0000256" key="5">
    <source>
        <dbReference type="ARBA" id="ARBA00022692"/>
    </source>
</evidence>
<comment type="similarity">
    <text evidence="12 13">Belongs to the TonB-dependent receptor family.</text>
</comment>
<dbReference type="Pfam" id="PF07715">
    <property type="entry name" value="Plug"/>
    <property type="match status" value="1"/>
</dbReference>
<evidence type="ECO:0000256" key="10">
    <source>
        <dbReference type="ARBA" id="ARBA00023136"/>
    </source>
</evidence>
<keyword evidence="7" id="KW-0408">Iron</keyword>
<evidence type="ECO:0000256" key="2">
    <source>
        <dbReference type="ARBA" id="ARBA00022448"/>
    </source>
</evidence>
<protein>
    <submittedName>
        <fullName evidence="16">TonB-dependent receptor</fullName>
    </submittedName>
</protein>
<evidence type="ECO:0000259" key="14">
    <source>
        <dbReference type="Pfam" id="PF00593"/>
    </source>
</evidence>
<dbReference type="PROSITE" id="PS52016">
    <property type="entry name" value="TONB_DEPENDENT_REC_3"/>
    <property type="match status" value="1"/>
</dbReference>
<dbReference type="InterPro" id="IPR036942">
    <property type="entry name" value="Beta-barrel_TonB_sf"/>
</dbReference>
<keyword evidence="11 12" id="KW-0998">Cell outer membrane</keyword>
<dbReference type="PANTHER" id="PTHR32552">
    <property type="entry name" value="FERRICHROME IRON RECEPTOR-RELATED"/>
    <property type="match status" value="1"/>
</dbReference>
<evidence type="ECO:0000256" key="3">
    <source>
        <dbReference type="ARBA" id="ARBA00022452"/>
    </source>
</evidence>
<keyword evidence="6" id="KW-0732">Signal</keyword>
<evidence type="ECO:0000256" key="13">
    <source>
        <dbReference type="RuleBase" id="RU003357"/>
    </source>
</evidence>
<dbReference type="InterPro" id="IPR000531">
    <property type="entry name" value="Beta-barrel_TonB"/>
</dbReference>
<evidence type="ECO:0000256" key="8">
    <source>
        <dbReference type="ARBA" id="ARBA00023065"/>
    </source>
</evidence>
<dbReference type="Proteomes" id="UP001574169">
    <property type="component" value="Unassembled WGS sequence"/>
</dbReference>
<dbReference type="SUPFAM" id="SSF49464">
    <property type="entry name" value="Carboxypeptidase regulatory domain-like"/>
    <property type="match status" value="1"/>
</dbReference>
<dbReference type="Pfam" id="PF00593">
    <property type="entry name" value="TonB_dep_Rec_b-barrel"/>
    <property type="match status" value="1"/>
</dbReference>
<comment type="caution">
    <text evidence="16">The sequence shown here is derived from an EMBL/GenBank/DDBJ whole genome shotgun (WGS) entry which is preliminary data.</text>
</comment>
<proteinExistence type="inferred from homology"/>
<dbReference type="InterPro" id="IPR039426">
    <property type="entry name" value="TonB-dep_rcpt-like"/>
</dbReference>
<accession>A0ABV4T8L4</accession>
<feature type="domain" description="TonB-dependent receptor-like beta-barrel" evidence="14">
    <location>
        <begin position="389"/>
        <end position="848"/>
    </location>
</feature>
<evidence type="ECO:0000256" key="4">
    <source>
        <dbReference type="ARBA" id="ARBA00022496"/>
    </source>
</evidence>
<dbReference type="Gene3D" id="2.60.40.1120">
    <property type="entry name" value="Carboxypeptidase-like, regulatory domain"/>
    <property type="match status" value="1"/>
</dbReference>
<name>A0ABV4T8L4_9FLAO</name>
<dbReference type="InterPro" id="IPR037066">
    <property type="entry name" value="Plug_dom_sf"/>
</dbReference>
<evidence type="ECO:0000256" key="6">
    <source>
        <dbReference type="ARBA" id="ARBA00022729"/>
    </source>
</evidence>
<reference evidence="16 17" key="1">
    <citation type="submission" date="2024-04" db="EMBL/GenBank/DDBJ databases">
        <title>New Clade of Flavobacterium.</title>
        <authorList>
            <person name="Matos L."/>
            <person name="Proenca D.N."/>
            <person name="Fransisco R.M."/>
            <person name="Chung A.P."/>
            <person name="Maccario L."/>
            <person name="Sorensen S.J."/>
            <person name="Morais P.V."/>
        </authorList>
    </citation>
    <scope>NUCLEOTIDE SEQUENCE [LARGE SCALE GENOMIC DNA]</scope>
    <source>
        <strain evidence="16 17">FZUC8N2.13</strain>
    </source>
</reference>
<evidence type="ECO:0000256" key="7">
    <source>
        <dbReference type="ARBA" id="ARBA00023004"/>
    </source>
</evidence>
<keyword evidence="2 12" id="KW-0813">Transport</keyword>
<dbReference type="Pfam" id="PF13715">
    <property type="entry name" value="CarbopepD_reg_2"/>
    <property type="match status" value="1"/>
</dbReference>
<evidence type="ECO:0000256" key="9">
    <source>
        <dbReference type="ARBA" id="ARBA00023077"/>
    </source>
</evidence>
<keyword evidence="17" id="KW-1185">Reference proteome</keyword>